<evidence type="ECO:0000256" key="1">
    <source>
        <dbReference type="SAM" id="SignalP"/>
    </source>
</evidence>
<organism evidence="2 3">
    <name type="scientific">Termitidicoccus mucosus</name>
    <dbReference type="NCBI Taxonomy" id="1184151"/>
    <lineage>
        <taxon>Bacteria</taxon>
        <taxon>Pseudomonadati</taxon>
        <taxon>Verrucomicrobiota</taxon>
        <taxon>Opitutia</taxon>
        <taxon>Opitutales</taxon>
        <taxon>Opitutaceae</taxon>
        <taxon>Termitidicoccus</taxon>
    </lineage>
</organism>
<dbReference type="AlphaFoldDB" id="A0A178IIM1"/>
<evidence type="ECO:0000313" key="2">
    <source>
        <dbReference type="EMBL" id="OAM89025.1"/>
    </source>
</evidence>
<comment type="caution">
    <text evidence="2">The sequence shown here is derived from an EMBL/GenBank/DDBJ whole genome shotgun (WGS) entry which is preliminary data.</text>
</comment>
<protein>
    <submittedName>
        <fullName evidence="2">Uncharacterized protein</fullName>
    </submittedName>
</protein>
<dbReference type="STRING" id="1184151.AW736_15110"/>
<sequence>MPYWLTLLPLLFCTLLPCVSAGEDSISAQIVHNLGHVDLWGLPRVRFNLGSTPELSKLGFRFVAIHKVTPSRERGAKSEWQITGLRTCLHQNKGGDMTWIRPDGRKIAFHKINAYKDSVSGWFVRAAPDGIGARLNHANGQEWCYKNGWLDRITDPVWGLVVFATDRESILQASRLDAAGNGRQILKIEYCEFGYVQVMEFSDTKRNVLSWSDDCCLTRIKGGDCGSVSLQYENLLLKSWSTENGNGNKYAWRERRHPAKVFSFGDPPVALREDNDFTYEYGTKVGINYIVIRDKKKGFVSETRLTAKGLVQILPDREIRARYKRAPDGRRILENIPSHQGASD</sequence>
<keyword evidence="3" id="KW-1185">Reference proteome</keyword>
<proteinExistence type="predicted"/>
<evidence type="ECO:0000313" key="3">
    <source>
        <dbReference type="Proteomes" id="UP000078486"/>
    </source>
</evidence>
<accession>A0A178IIM1</accession>
<name>A0A178IIM1_9BACT</name>
<feature type="chain" id="PRO_5008088910" evidence="1">
    <location>
        <begin position="22"/>
        <end position="344"/>
    </location>
</feature>
<dbReference type="EMBL" id="LRRQ01000108">
    <property type="protein sequence ID" value="OAM89025.1"/>
    <property type="molecule type" value="Genomic_DNA"/>
</dbReference>
<gene>
    <name evidence="2" type="ORF">AW736_15110</name>
</gene>
<dbReference type="Proteomes" id="UP000078486">
    <property type="component" value="Unassembled WGS sequence"/>
</dbReference>
<reference evidence="2 3" key="1">
    <citation type="submission" date="2016-01" db="EMBL/GenBank/DDBJ databases">
        <title>High potential of lignocellulose degradation of a new Verrucomicrobia species.</title>
        <authorList>
            <person name="Wang Y."/>
            <person name="Shi Y."/>
            <person name="Qiu Z."/>
            <person name="Liu S."/>
            <person name="Yang H."/>
        </authorList>
    </citation>
    <scope>NUCLEOTIDE SEQUENCE [LARGE SCALE GENOMIC DNA]</scope>
    <source>
        <strain evidence="2 3">TSB47</strain>
    </source>
</reference>
<dbReference type="RefSeq" id="WP_145928862.1">
    <property type="nucleotide sequence ID" value="NZ_CP109796.1"/>
</dbReference>
<feature type="signal peptide" evidence="1">
    <location>
        <begin position="1"/>
        <end position="21"/>
    </location>
</feature>
<keyword evidence="1" id="KW-0732">Signal</keyword>